<dbReference type="HOGENOM" id="CLU_3206368_0_0_9"/>
<protein>
    <submittedName>
        <fullName evidence="1">Uncharacterized protein</fullName>
    </submittedName>
</protein>
<dbReference type="EMBL" id="CP003732">
    <property type="protein sequence ID" value="AFV10461.1"/>
    <property type="molecule type" value="Genomic_DNA"/>
</dbReference>
<dbReference type="STRING" id="1089553.Tph_c02140"/>
<dbReference type="AlphaFoldDB" id="K4LC15"/>
<evidence type="ECO:0000313" key="1">
    <source>
        <dbReference type="EMBL" id="AFV10461.1"/>
    </source>
</evidence>
<gene>
    <name evidence="1" type="ordered locus">Tph_c02140</name>
</gene>
<name>K4LC15_THEPS</name>
<dbReference type="Proteomes" id="UP000000467">
    <property type="component" value="Chromosome"/>
</dbReference>
<organism evidence="1 2">
    <name type="scientific">Thermacetogenium phaeum (strain ATCC BAA-254 / DSM 26808 / PB)</name>
    <dbReference type="NCBI Taxonomy" id="1089553"/>
    <lineage>
        <taxon>Bacteria</taxon>
        <taxon>Bacillati</taxon>
        <taxon>Bacillota</taxon>
        <taxon>Clostridia</taxon>
        <taxon>Thermoanaerobacterales</taxon>
        <taxon>Thermoanaerobacteraceae</taxon>
        <taxon>Thermacetogenium</taxon>
    </lineage>
</organism>
<evidence type="ECO:0000313" key="2">
    <source>
        <dbReference type="Proteomes" id="UP000000467"/>
    </source>
</evidence>
<keyword evidence="2" id="KW-1185">Reference proteome</keyword>
<accession>K4LC15</accession>
<reference evidence="1 2" key="1">
    <citation type="journal article" date="2012" name="BMC Genomics">
        <title>Genome-guided analysis of physiological and morphological traits of the fermentative acetate oxidizer Thermacetogenium phaeum.</title>
        <authorList>
            <person name="Oehler D."/>
            <person name="Poehlein A."/>
            <person name="Leimbach A."/>
            <person name="Muller N."/>
            <person name="Daniel R."/>
            <person name="Gottschalk G."/>
            <person name="Schink B."/>
        </authorList>
    </citation>
    <scope>NUCLEOTIDE SEQUENCE [LARGE SCALE GENOMIC DNA]</scope>
    <source>
        <strain evidence="2">ATCC BAA-254 / DSM 26808 / PB</strain>
    </source>
</reference>
<proteinExistence type="predicted"/>
<dbReference type="KEGG" id="tpz:Tph_c02140"/>
<sequence length="45" mass="5015">MFLALSPGVLYNRLDDLARAVRLAESEMICVWGRAVLPRRETAGP</sequence>